<dbReference type="Pfam" id="PF03372">
    <property type="entry name" value="Exo_endo_phos"/>
    <property type="match status" value="1"/>
</dbReference>
<keyword evidence="3" id="KW-1185">Reference proteome</keyword>
<protein>
    <recommendedName>
        <fullName evidence="1">Endonuclease/exonuclease/phosphatase domain-containing protein</fullName>
    </recommendedName>
</protein>
<feature type="domain" description="Endonuclease/exonuclease/phosphatase" evidence="1">
    <location>
        <begin position="359"/>
        <end position="592"/>
    </location>
</feature>
<dbReference type="InterPro" id="IPR036691">
    <property type="entry name" value="Endo/exonu/phosph_ase_sf"/>
</dbReference>
<dbReference type="EMBL" id="CAJNIZ010012903">
    <property type="protein sequence ID" value="CAE7340019.1"/>
    <property type="molecule type" value="Genomic_DNA"/>
</dbReference>
<name>A0A812NWP1_SYMPI</name>
<evidence type="ECO:0000259" key="1">
    <source>
        <dbReference type="Pfam" id="PF03372"/>
    </source>
</evidence>
<comment type="caution">
    <text evidence="2">The sequence shown here is derived from an EMBL/GenBank/DDBJ whole genome shotgun (WGS) entry which is preliminary data.</text>
</comment>
<dbReference type="InterPro" id="IPR005135">
    <property type="entry name" value="Endo/exonuclease/phosphatase"/>
</dbReference>
<organism evidence="2 3">
    <name type="scientific">Symbiodinium pilosum</name>
    <name type="common">Dinoflagellate</name>
    <dbReference type="NCBI Taxonomy" id="2952"/>
    <lineage>
        <taxon>Eukaryota</taxon>
        <taxon>Sar</taxon>
        <taxon>Alveolata</taxon>
        <taxon>Dinophyceae</taxon>
        <taxon>Suessiales</taxon>
        <taxon>Symbiodiniaceae</taxon>
        <taxon>Symbiodinium</taxon>
    </lineage>
</organism>
<evidence type="ECO:0000313" key="3">
    <source>
        <dbReference type="Proteomes" id="UP000649617"/>
    </source>
</evidence>
<proteinExistence type="predicted"/>
<dbReference type="Proteomes" id="UP000649617">
    <property type="component" value="Unassembled WGS sequence"/>
</dbReference>
<accession>A0A812NWP1</accession>
<gene>
    <name evidence="2" type="ORF">SPIL2461_LOCUS7996</name>
</gene>
<dbReference type="SUPFAM" id="SSF56219">
    <property type="entry name" value="DNase I-like"/>
    <property type="match status" value="2"/>
</dbReference>
<dbReference type="GO" id="GO:0003824">
    <property type="term" value="F:catalytic activity"/>
    <property type="evidence" value="ECO:0007669"/>
    <property type="project" value="InterPro"/>
</dbReference>
<dbReference type="AlphaFoldDB" id="A0A812NWP1"/>
<reference evidence="2" key="1">
    <citation type="submission" date="2021-02" db="EMBL/GenBank/DDBJ databases">
        <authorList>
            <person name="Dougan E. K."/>
            <person name="Rhodes N."/>
            <person name="Thang M."/>
            <person name="Chan C."/>
        </authorList>
    </citation>
    <scope>NUCLEOTIDE SEQUENCE</scope>
</reference>
<dbReference type="Gene3D" id="3.60.10.10">
    <property type="entry name" value="Endonuclease/exonuclease/phosphatase"/>
    <property type="match status" value="2"/>
</dbReference>
<evidence type="ECO:0000313" key="2">
    <source>
        <dbReference type="EMBL" id="CAE7340019.1"/>
    </source>
</evidence>
<sequence length="603" mass="66881">MRMQPEIAAIPEMWHEKGAIIDLLNQRSGNVYAFATGGATEQFNDADILYRSDKWEHIASDLVPFSAGRAINWAALRRKSDGYSLIASGTHPLCCRGDYVITEAVDFVTKTLSQVQYQHPYPIVLMGDLNTGYYQPSQQLLRQGHVDAFGRHWQIPMTFTDAWAELHPGNPDPSTINDDPVRLDYVYFQKTPISVGQSIVQSQIWPRAAGSDHRAVSGDVVLNRTACYFLKQLRCKLSPGVHQEQRCTALQLLLATAESSVPMLRGSGRGLTELPSCAEKPNFHLARASWCGEQKEPVACAKDSDGPNPVWDCHLQADGFCSLGGSPCAWPTGAPAREVSATQSQSQNNNGAGNPTRFVTWNLYVFTLAGRIHPVVDELMRMQPEIAAIPEMWHEKGAIIDLLNQRSGNVYAFATGGATEQFNDADILYRSDKWEHIASDLVPFSAGRAINWAALRRKSDGYSLIASGTHPLCCRGDYVITEAVDFVTKTLSQVQYQHPYPIVLMGDLNTGYFQPSQQLLRQGHVDAFGRHWQIPMTFTDAWAELHPGNPDPSTINDDPVRLDYVYFQKTPISVGQSIVQSQIWPRAAGSDHRAVSGDVVLNR</sequence>